<dbReference type="PANTHER" id="PTHR12526:SF622">
    <property type="entry name" value="GLYCOSYLTRANSFERASE (GROUP I)"/>
    <property type="match status" value="1"/>
</dbReference>
<keyword evidence="2 4" id="KW-0808">Transferase</keyword>
<dbReference type="CDD" id="cd03794">
    <property type="entry name" value="GT4_WbuB-like"/>
    <property type="match status" value="1"/>
</dbReference>
<dbReference type="Pfam" id="PF13692">
    <property type="entry name" value="Glyco_trans_1_4"/>
    <property type="match status" value="1"/>
</dbReference>
<name>A0A3M8LDT8_9MICO</name>
<proteinExistence type="predicted"/>
<sequence>MAPYAGSFASGLAGRGIDVHVLTTYPHYPDWRFRGPLVRWTHRECVEGVAVTRLRHYLPSKPEGVRRLLSEISFGARLLAANWSRPDVVVLVSPALFSSALAMLRARFSPRKPAVTVWVQDLYSLGIREMGSGGGTVARAMRWMESMTLRAASRVVVIHSRFAAYVTDELGVDADRVDVVRNWTHLGPTPTIDVGEVRNRHGWTPGETVVLHAGNMGVKQGLENVIDAARLASERSLPLKFVLLGNGNQRAALEEYGRDVDGLQFLSSLDDVGFQSALGSADILLVNEKPGVSEMAVPSKLTSYFSSGRPVVAATDLSGVTAEEIRASVAGMVVQAGDPQALVDVCLQLREDPEQASVLGANGQRYRKDVLGQEPGIDLFAGILRTMASRQRR</sequence>
<dbReference type="GO" id="GO:0016757">
    <property type="term" value="F:glycosyltransferase activity"/>
    <property type="evidence" value="ECO:0007669"/>
    <property type="project" value="UniProtKB-KW"/>
</dbReference>
<dbReference type="Pfam" id="PF13579">
    <property type="entry name" value="Glyco_trans_4_4"/>
    <property type="match status" value="1"/>
</dbReference>
<evidence type="ECO:0000256" key="2">
    <source>
        <dbReference type="ARBA" id="ARBA00022679"/>
    </source>
</evidence>
<dbReference type="Proteomes" id="UP000279859">
    <property type="component" value="Unassembled WGS sequence"/>
</dbReference>
<gene>
    <name evidence="4" type="ORF">EEJ31_07155</name>
</gene>
<dbReference type="OrthoDB" id="3180470at2"/>
<dbReference type="PANTHER" id="PTHR12526">
    <property type="entry name" value="GLYCOSYLTRANSFERASE"/>
    <property type="match status" value="1"/>
</dbReference>
<evidence type="ECO:0000313" key="5">
    <source>
        <dbReference type="Proteomes" id="UP000279859"/>
    </source>
</evidence>
<dbReference type="InterPro" id="IPR028098">
    <property type="entry name" value="Glyco_trans_4-like_N"/>
</dbReference>
<evidence type="ECO:0000256" key="1">
    <source>
        <dbReference type="ARBA" id="ARBA00022676"/>
    </source>
</evidence>
<dbReference type="Gene3D" id="3.40.50.2000">
    <property type="entry name" value="Glycogen Phosphorylase B"/>
    <property type="match status" value="2"/>
</dbReference>
<reference evidence="4 5" key="1">
    <citation type="submission" date="2018-11" db="EMBL/GenBank/DDBJ databases">
        <title>Cryobacterium sp. nov., isolated from rhizosphere soil of lettuce.</title>
        <authorList>
            <person name="Wang Y."/>
        </authorList>
    </citation>
    <scope>NUCLEOTIDE SEQUENCE [LARGE SCALE GENOMIC DNA]</scope>
    <source>
        <strain evidence="4 5">NEAU-85</strain>
    </source>
</reference>
<dbReference type="AlphaFoldDB" id="A0A3M8LDT8"/>
<comment type="caution">
    <text evidence="4">The sequence shown here is derived from an EMBL/GenBank/DDBJ whole genome shotgun (WGS) entry which is preliminary data.</text>
</comment>
<dbReference type="EMBL" id="RDSR01000009">
    <property type="protein sequence ID" value="RNE62648.1"/>
    <property type="molecule type" value="Genomic_DNA"/>
</dbReference>
<protein>
    <submittedName>
        <fullName evidence="4">Glycosyltransferase WbuB</fullName>
    </submittedName>
</protein>
<organism evidence="4 5">
    <name type="scientific">Cryobacterium tepidiphilum</name>
    <dbReference type="NCBI Taxonomy" id="2486026"/>
    <lineage>
        <taxon>Bacteria</taxon>
        <taxon>Bacillati</taxon>
        <taxon>Actinomycetota</taxon>
        <taxon>Actinomycetes</taxon>
        <taxon>Micrococcales</taxon>
        <taxon>Microbacteriaceae</taxon>
        <taxon>Cryobacterium</taxon>
    </lineage>
</organism>
<dbReference type="SUPFAM" id="SSF53756">
    <property type="entry name" value="UDP-Glycosyltransferase/glycogen phosphorylase"/>
    <property type="match status" value="1"/>
</dbReference>
<evidence type="ECO:0000259" key="3">
    <source>
        <dbReference type="Pfam" id="PF13579"/>
    </source>
</evidence>
<evidence type="ECO:0000313" key="4">
    <source>
        <dbReference type="EMBL" id="RNE62648.1"/>
    </source>
</evidence>
<keyword evidence="5" id="KW-1185">Reference proteome</keyword>
<accession>A0A3M8LDT8</accession>
<feature type="domain" description="Glycosyltransferase subfamily 4-like N-terminal" evidence="3">
    <location>
        <begin position="1"/>
        <end position="183"/>
    </location>
</feature>
<keyword evidence="1" id="KW-0328">Glycosyltransferase</keyword>